<name>A0ABU5P3A8_9GAMM</name>
<evidence type="ECO:0000313" key="2">
    <source>
        <dbReference type="EMBL" id="MEA1082541.1"/>
    </source>
</evidence>
<reference evidence="2 3" key="1">
    <citation type="submission" date="2023-12" db="EMBL/GenBank/DDBJ databases">
        <title>Marinobacter qingdaonensis sp. nov., isolated from the intertidal sediment of Qingdao, PR China.</title>
        <authorList>
            <person name="Li Y."/>
        </authorList>
    </citation>
    <scope>NUCLEOTIDE SEQUENCE [LARGE SCALE GENOMIC DNA]</scope>
    <source>
        <strain evidence="2 3">ASW11-75</strain>
    </source>
</reference>
<protein>
    <submittedName>
        <fullName evidence="2">YrbL family protein</fullName>
    </submittedName>
</protein>
<evidence type="ECO:0000313" key="3">
    <source>
        <dbReference type="Proteomes" id="UP001305746"/>
    </source>
</evidence>
<dbReference type="Pfam" id="PF10707">
    <property type="entry name" value="YrbL-PhoP_reg"/>
    <property type="match status" value="1"/>
</dbReference>
<sequence>MIDLSGQTPFASGSNRHCFHHPDRPGRCLKLVRPENIEARYRRQKPVKKLLGKARLNDNRQEIQAHRQPAVVQLLRRGQDQLLWAHLPQFFGPVETAQGLANESELLTDSHGAPAETLEQYLQRRGFDSNARQLVEDLAGWLTQTGILTRNLLPHNLVIASRADQGDARLFLVDGLGAPLLPRLLSTTPAWRLHYIRKRIRRLYTRIDWELGDRRQSWEQAQKAGR</sequence>
<dbReference type="RefSeq" id="WP_322857040.1">
    <property type="nucleotide sequence ID" value="NZ_JAYDCJ010000005.1"/>
</dbReference>
<feature type="compositionally biased region" description="Polar residues" evidence="1">
    <location>
        <begin position="1"/>
        <end position="15"/>
    </location>
</feature>
<proteinExistence type="predicted"/>
<organism evidence="2 3">
    <name type="scientific">Marinobacter qingdaonensis</name>
    <dbReference type="NCBI Taxonomy" id="3108486"/>
    <lineage>
        <taxon>Bacteria</taxon>
        <taxon>Pseudomonadati</taxon>
        <taxon>Pseudomonadota</taxon>
        <taxon>Gammaproteobacteria</taxon>
        <taxon>Pseudomonadales</taxon>
        <taxon>Marinobacteraceae</taxon>
        <taxon>Marinobacter</taxon>
    </lineage>
</organism>
<dbReference type="EMBL" id="JAYDCJ010000005">
    <property type="protein sequence ID" value="MEA1082541.1"/>
    <property type="molecule type" value="Genomic_DNA"/>
</dbReference>
<comment type="caution">
    <text evidence="2">The sequence shown here is derived from an EMBL/GenBank/DDBJ whole genome shotgun (WGS) entry which is preliminary data.</text>
</comment>
<evidence type="ECO:0000256" key="1">
    <source>
        <dbReference type="SAM" id="MobiDB-lite"/>
    </source>
</evidence>
<keyword evidence="3" id="KW-1185">Reference proteome</keyword>
<dbReference type="Proteomes" id="UP001305746">
    <property type="component" value="Unassembled WGS sequence"/>
</dbReference>
<accession>A0ABU5P3A8</accession>
<gene>
    <name evidence="2" type="ORF">U5822_17885</name>
</gene>
<feature type="region of interest" description="Disordered" evidence="1">
    <location>
        <begin position="1"/>
        <end position="24"/>
    </location>
</feature>
<dbReference type="InterPro" id="IPR019647">
    <property type="entry name" value="PhoP_reg_network_YrbL"/>
</dbReference>